<feature type="chain" id="PRO_5001461352" description="PA14 domain-containing protein" evidence="2">
    <location>
        <begin position="24"/>
        <end position="262"/>
    </location>
</feature>
<organism evidence="4 5">
    <name type="scientific">Candidatus Accumulibacter adjunctus</name>
    <dbReference type="NCBI Taxonomy" id="1454001"/>
    <lineage>
        <taxon>Bacteria</taxon>
        <taxon>Pseudomonadati</taxon>
        <taxon>Pseudomonadota</taxon>
        <taxon>Betaproteobacteria</taxon>
        <taxon>Candidatus Accumulibacter</taxon>
    </lineage>
</organism>
<protein>
    <recommendedName>
        <fullName evidence="3">PA14 domain-containing protein</fullName>
    </recommendedName>
</protein>
<dbReference type="PATRIC" id="fig|1454001.3.peg.2527"/>
<dbReference type="STRING" id="1454001.AW08_02474"/>
<evidence type="ECO:0000259" key="3">
    <source>
        <dbReference type="PROSITE" id="PS51820"/>
    </source>
</evidence>
<reference evidence="4" key="1">
    <citation type="submission" date="2014-02" db="EMBL/GenBank/DDBJ databases">
        <title>Expanding our view of genomic diversity in Candidatus Accumulibacter clades.</title>
        <authorList>
            <person name="Skennerton C.T."/>
            <person name="Barr J.J."/>
            <person name="Slater F.R."/>
            <person name="Bond P.L."/>
            <person name="Tyson G.W."/>
        </authorList>
    </citation>
    <scope>NUCLEOTIDE SEQUENCE [LARGE SCALE GENOMIC DNA]</scope>
</reference>
<feature type="transmembrane region" description="Helical" evidence="1">
    <location>
        <begin position="236"/>
        <end position="255"/>
    </location>
</feature>
<dbReference type="Proteomes" id="UP000020218">
    <property type="component" value="Unassembled WGS sequence"/>
</dbReference>
<evidence type="ECO:0000256" key="1">
    <source>
        <dbReference type="SAM" id="Phobius"/>
    </source>
</evidence>
<keyword evidence="1" id="KW-1133">Transmembrane helix</keyword>
<keyword evidence="5" id="KW-1185">Reference proteome</keyword>
<evidence type="ECO:0000256" key="2">
    <source>
        <dbReference type="SAM" id="SignalP"/>
    </source>
</evidence>
<feature type="domain" description="PA14" evidence="3">
    <location>
        <begin position="80"/>
        <end position="215"/>
    </location>
</feature>
<keyword evidence="1" id="KW-0472">Membrane</keyword>
<proteinExistence type="predicted"/>
<feature type="signal peptide" evidence="2">
    <location>
        <begin position="1"/>
        <end position="23"/>
    </location>
</feature>
<gene>
    <name evidence="4" type="ORF">AW08_02474</name>
</gene>
<evidence type="ECO:0000313" key="5">
    <source>
        <dbReference type="Proteomes" id="UP000020218"/>
    </source>
</evidence>
<evidence type="ECO:0000313" key="4">
    <source>
        <dbReference type="EMBL" id="EXI66569.1"/>
    </source>
</evidence>
<keyword evidence="1" id="KW-0812">Transmembrane</keyword>
<dbReference type="PROSITE" id="PS51820">
    <property type="entry name" value="PA14"/>
    <property type="match status" value="1"/>
</dbReference>
<dbReference type="InterPro" id="IPR037524">
    <property type="entry name" value="PA14/GLEYA"/>
</dbReference>
<dbReference type="EMBL" id="JFAX01000014">
    <property type="protein sequence ID" value="EXI66569.1"/>
    <property type="molecule type" value="Genomic_DNA"/>
</dbReference>
<keyword evidence="2" id="KW-0732">Signal</keyword>
<name>A0A011PJX9_9PROT</name>
<accession>A0A011PJX9</accession>
<sequence length="262" mass="27523">MKRRIHLFAASAAVLAFGGNVFAATYTFTTPTKPLPAVSGSGLTGQLWTNVNPNTDTLAQAQAIISGGFATANFLSSTVDYPSGPAGSTWTSATYAQVLDATATATLDNPAVLPDDVLNTVMRFAGFFGVQNPNEVWTFHIPSDDGSAVDIQGTRILNNDGIHGFGGPSTTVEFTTPGLYAVDVLFFESQPTQWGLELRGGLGGATPSTAIGERLYNLIDFAEPDDPRLDSIRPSVPLPGTLPLLVAGVCGLFAVSRRRTGR</sequence>
<dbReference type="AlphaFoldDB" id="A0A011PJX9"/>
<comment type="caution">
    <text evidence="4">The sequence shown here is derived from an EMBL/GenBank/DDBJ whole genome shotgun (WGS) entry which is preliminary data.</text>
</comment>